<evidence type="ECO:0000313" key="2">
    <source>
        <dbReference type="EMBL" id="KAJ1729326.1"/>
    </source>
</evidence>
<proteinExistence type="predicted"/>
<evidence type="ECO:0008006" key="4">
    <source>
        <dbReference type="Google" id="ProtNLM"/>
    </source>
</evidence>
<evidence type="ECO:0000256" key="1">
    <source>
        <dbReference type="SAM" id="MobiDB-lite"/>
    </source>
</evidence>
<dbReference type="AlphaFoldDB" id="A0A9W8CXJ9"/>
<feature type="region of interest" description="Disordered" evidence="1">
    <location>
        <begin position="572"/>
        <end position="602"/>
    </location>
</feature>
<name>A0A9W8CXJ9_9FUNG</name>
<dbReference type="OrthoDB" id="5581856at2759"/>
<comment type="caution">
    <text evidence="2">The sequence shown here is derived from an EMBL/GenBank/DDBJ whole genome shotgun (WGS) entry which is preliminary data.</text>
</comment>
<dbReference type="EMBL" id="JANBOI010000635">
    <property type="protein sequence ID" value="KAJ1729326.1"/>
    <property type="molecule type" value="Genomic_DNA"/>
</dbReference>
<keyword evidence="3" id="KW-1185">Reference proteome</keyword>
<feature type="region of interest" description="Disordered" evidence="1">
    <location>
        <begin position="470"/>
        <end position="518"/>
    </location>
</feature>
<dbReference type="Proteomes" id="UP001143981">
    <property type="component" value="Unassembled WGS sequence"/>
</dbReference>
<protein>
    <recommendedName>
        <fullName evidence="4">TRAPP trafficking subunit Trs65-domain-containing protein</fullName>
    </recommendedName>
</protein>
<reference evidence="2" key="1">
    <citation type="submission" date="2022-07" db="EMBL/GenBank/DDBJ databases">
        <title>Phylogenomic reconstructions and comparative analyses of Kickxellomycotina fungi.</title>
        <authorList>
            <person name="Reynolds N.K."/>
            <person name="Stajich J.E."/>
            <person name="Barry K."/>
            <person name="Grigoriev I.V."/>
            <person name="Crous P."/>
            <person name="Smith M.E."/>
        </authorList>
    </citation>
    <scope>NUCLEOTIDE SEQUENCE</scope>
    <source>
        <strain evidence="2">BCRC 34381</strain>
    </source>
</reference>
<gene>
    <name evidence="2" type="ORF">LPJ61_003580</name>
</gene>
<organism evidence="2 3">
    <name type="scientific">Coemansia biformis</name>
    <dbReference type="NCBI Taxonomy" id="1286918"/>
    <lineage>
        <taxon>Eukaryota</taxon>
        <taxon>Fungi</taxon>
        <taxon>Fungi incertae sedis</taxon>
        <taxon>Zoopagomycota</taxon>
        <taxon>Kickxellomycotina</taxon>
        <taxon>Kickxellomycetes</taxon>
        <taxon>Kickxellales</taxon>
        <taxon>Kickxellaceae</taxon>
        <taxon>Coemansia</taxon>
    </lineage>
</organism>
<sequence length="818" mass="85100">MDSATRCPLVTEHLEALFKCVRISLHIPNAAPRFSALGASRPAPRTARAVVGDGPPRRFLYRGEHVDASLVATIPNFDQVRWSLASSMRRASSPTISDGELPVSAGELEQFFAALRFTVVAYQASTVPGSGDGRSTGTGTSNSTISTISYSYNSPATPHQHLQPHDDGKTAGVAQPLKVSNIAATAVFTADIPARQPGDDNDLSAERLDSGTWCCVYPWPFTVPAIDEPPESHADSALMFEIYATWQDDVGSLLSAGDGQRRLGGGGISTDEARLEELATRLSSEILATANLERSQQSALRVAELDWLSLETAMAAPLSTASQKLVQILVPTYPVVGISTRTVQLPHSYGADAALVEVGVRYDAATAGLALRSIDLRSSEWHVQALGAPLQSLPLTTGTSCQAVFKVTLFATSASEAPLGGLRLLNGAGAPGGGTASLLASDSKLSVLVRIGSADTEAPDATLLDISHRVPLPGQPAHRSLPAPQDGTTPAMSGTAMTSSTAPSISLPSTRSGRSLDATTTSITHVPRSEMHGPLADGSMPAAAGSHMRTASLDYDLNARVRKYSLTYPSVKQLPAESTAPRSSEQRARAGSKHPPPGMLDQGLLSAQRSRAATVNAAACVPRSITGAYAHAARDSLSAMHPVPAASRGQASERGSAEMVGAAAQRRRSSLYHALGAEPIPKIRPGTPGELGIAFEAPPRVLLGSEVAVRMCVSNNTDSFYPYLALVDDSASDYPAGGDDVDQPGARTACGLFAAASATAIPPLSPGESVSATLKYTAAAPHFHAAGPLRLLSLDAGAPGMTLAVLDAPFVVFVDDST</sequence>
<feature type="compositionally biased region" description="Polar residues" evidence="1">
    <location>
        <begin position="486"/>
        <end position="518"/>
    </location>
</feature>
<evidence type="ECO:0000313" key="3">
    <source>
        <dbReference type="Proteomes" id="UP001143981"/>
    </source>
</evidence>
<accession>A0A9W8CXJ9</accession>
<feature type="region of interest" description="Disordered" evidence="1">
    <location>
        <begin position="524"/>
        <end position="543"/>
    </location>
</feature>